<feature type="domain" description="Clip" evidence="6">
    <location>
        <begin position="618"/>
        <end position="659"/>
    </location>
</feature>
<dbReference type="InterPro" id="IPR043504">
    <property type="entry name" value="Peptidase_S1_PA_chymotrypsin"/>
</dbReference>
<dbReference type="PANTHER" id="PTHR24260:SF147">
    <property type="entry name" value="EG:BACR7A4.3 PROTEIN-RELATED"/>
    <property type="match status" value="1"/>
</dbReference>
<dbReference type="GO" id="GO:0006508">
    <property type="term" value="P:proteolysis"/>
    <property type="evidence" value="ECO:0007669"/>
    <property type="project" value="InterPro"/>
</dbReference>
<protein>
    <recommendedName>
        <fullName evidence="9">Peptidase S1 domain-containing protein</fullName>
    </recommendedName>
</protein>
<proteinExistence type="inferred from homology"/>
<evidence type="ECO:0000313" key="7">
    <source>
        <dbReference type="EnsemblMetazoa" id="AEPI003099-PA"/>
    </source>
</evidence>
<feature type="domain" description="Peptidase S1" evidence="5">
    <location>
        <begin position="334"/>
        <end position="592"/>
    </location>
</feature>
<dbReference type="SMART" id="SM00020">
    <property type="entry name" value="Tryp_SPc"/>
    <property type="match status" value="2"/>
</dbReference>
<dbReference type="EnsemblMetazoa" id="AEPI003099-RA">
    <property type="protein sequence ID" value="AEPI003099-PA"/>
    <property type="gene ID" value="AEPI003099"/>
</dbReference>
<dbReference type="PANTHER" id="PTHR24260">
    <property type="match status" value="1"/>
</dbReference>
<dbReference type="InterPro" id="IPR051333">
    <property type="entry name" value="CLIP_Serine_Protease"/>
</dbReference>
<dbReference type="VEuPathDB" id="VectorBase:AEPI003099"/>
<dbReference type="Gene3D" id="2.40.10.10">
    <property type="entry name" value="Trypsin-like serine proteases"/>
    <property type="match status" value="3"/>
</dbReference>
<comment type="similarity">
    <text evidence="3">Belongs to the peptidase S1 family. CLIP subfamily.</text>
</comment>
<dbReference type="PROSITE" id="PS50240">
    <property type="entry name" value="TRYPSIN_DOM"/>
    <property type="match status" value="3"/>
</dbReference>
<reference evidence="7" key="2">
    <citation type="submission" date="2020-05" db="UniProtKB">
        <authorList>
            <consortium name="EnsemblMetazoa"/>
        </authorList>
    </citation>
    <scope>IDENTIFICATION</scope>
    <source>
        <strain evidence="7">Epiroticus2</strain>
    </source>
</reference>
<feature type="domain" description="Peptidase S1" evidence="5">
    <location>
        <begin position="692"/>
        <end position="926"/>
    </location>
</feature>
<dbReference type="InterPro" id="IPR001254">
    <property type="entry name" value="Trypsin_dom"/>
</dbReference>
<evidence type="ECO:0000256" key="3">
    <source>
        <dbReference type="ARBA" id="ARBA00024195"/>
    </source>
</evidence>
<sequence length="926" mass="104473">MVSRSVLLVVFSLLSQSIEAFHNLYPIDIGLSEEDPFMPNEREVFDDCHMRYMRYGKDELEVADSLEPYDEPRDYSHIAAIGRRETGDTIEWTCIGTLIWDSVVITSAHCTTDKGLNGAPSVVRLGGPKYVQQRNVKEVIRHPEFSPSDGQHDIALLQLDRKVAINETVVPTCLWLWDDVPFDKLDYIVRIAASKEQQLAEYATVDMTKLNVKGEECLSPTTSQKGIPDSQLCVKPVELDQNGCKDSPEGNPLQMRLLHNFKTSPFLVGIRSSSFTSDSCNPRRSFTKIGPYRDWLMQVLLERNVSVTPDNLFPINCARRFASLRPRADELITERNGEVPINSIQVESVHERELKYIVQFEWPSEVENMARLLCAGTFVDQQTVLTLAECVVPSTPRGVQPIAVVHRTRFRNVSHPIKSITVHPGYVEGSQRNNIAVVKLQSNQEVVPACIWTHDALPDSRVDLTGAGMNFLNNYQELFFDETEFGNNLVQPAMDYYPWENCSTELDHLSGNRSLEGLNKNEHLCFRSDQWIVPGVCKDVHGAPILRYINRAGAYFKYVYALTIAGQTCGYGQPTVAMKLAPHAAWLRSVILPNPSSSGRVSSESVIVINPDLKRSDECSNGDGTMGICVPYELCLSTKERLRKGERVTLCTDGSVVCCPWGDIARNSGTNPVRIELDSCEDRYRSIRLQRYSDQSEDESQYTNLPHVAEIGWPQNNGRIEFDCMGFLITPALVLTTARCLETYPHKPTVARIGSVQAADPSNVVLRTIRRVRLHEDYDPQTGENNIAIVVLTAPIEINAHHFPGCLFRNNTHLPTRQFAISEDEQRTFFEKVSPLYRTECEERWTETLAPGQMCLLKAQPESVFRVSNKCLNMGDVIVWENRTQDDIFDVVYLVGLFSHGGCGLNNIQIGTRISFYYDWITTNGK</sequence>
<dbReference type="PROSITE" id="PS51888">
    <property type="entry name" value="CLIP"/>
    <property type="match status" value="1"/>
</dbReference>
<accession>A0A182P846</accession>
<dbReference type="SUPFAM" id="SSF50494">
    <property type="entry name" value="Trypsin-like serine proteases"/>
    <property type="match status" value="3"/>
</dbReference>
<name>A0A182P846_9DIPT</name>
<evidence type="ECO:0000256" key="4">
    <source>
        <dbReference type="SAM" id="SignalP"/>
    </source>
</evidence>
<keyword evidence="1 4" id="KW-0732">Signal</keyword>
<dbReference type="InterPro" id="IPR009003">
    <property type="entry name" value="Peptidase_S1_PA"/>
</dbReference>
<keyword evidence="8" id="KW-1185">Reference proteome</keyword>
<dbReference type="InterPro" id="IPR022700">
    <property type="entry name" value="CLIP"/>
</dbReference>
<dbReference type="Pfam" id="PF00089">
    <property type="entry name" value="Trypsin"/>
    <property type="match status" value="3"/>
</dbReference>
<evidence type="ECO:0000313" key="8">
    <source>
        <dbReference type="Proteomes" id="UP000075885"/>
    </source>
</evidence>
<evidence type="ECO:0000256" key="1">
    <source>
        <dbReference type="ARBA" id="ARBA00022729"/>
    </source>
</evidence>
<dbReference type="AlphaFoldDB" id="A0A182P846"/>
<evidence type="ECO:0000259" key="6">
    <source>
        <dbReference type="PROSITE" id="PS51888"/>
    </source>
</evidence>
<evidence type="ECO:0008006" key="9">
    <source>
        <dbReference type="Google" id="ProtNLM"/>
    </source>
</evidence>
<dbReference type="STRING" id="199890.A0A182P846"/>
<dbReference type="Proteomes" id="UP000075885">
    <property type="component" value="Unassembled WGS sequence"/>
</dbReference>
<feature type="signal peptide" evidence="4">
    <location>
        <begin position="1"/>
        <end position="20"/>
    </location>
</feature>
<keyword evidence="2" id="KW-1015">Disulfide bond</keyword>
<evidence type="ECO:0000259" key="5">
    <source>
        <dbReference type="PROSITE" id="PS50240"/>
    </source>
</evidence>
<organism evidence="7 8">
    <name type="scientific">Anopheles epiroticus</name>
    <dbReference type="NCBI Taxonomy" id="199890"/>
    <lineage>
        <taxon>Eukaryota</taxon>
        <taxon>Metazoa</taxon>
        <taxon>Ecdysozoa</taxon>
        <taxon>Arthropoda</taxon>
        <taxon>Hexapoda</taxon>
        <taxon>Insecta</taxon>
        <taxon>Pterygota</taxon>
        <taxon>Neoptera</taxon>
        <taxon>Endopterygota</taxon>
        <taxon>Diptera</taxon>
        <taxon>Nematocera</taxon>
        <taxon>Culicoidea</taxon>
        <taxon>Culicidae</taxon>
        <taxon>Anophelinae</taxon>
        <taxon>Anopheles</taxon>
    </lineage>
</organism>
<evidence type="ECO:0000256" key="2">
    <source>
        <dbReference type="ARBA" id="ARBA00023157"/>
    </source>
</evidence>
<feature type="chain" id="PRO_5008131080" description="Peptidase S1 domain-containing protein" evidence="4">
    <location>
        <begin position="21"/>
        <end position="926"/>
    </location>
</feature>
<feature type="domain" description="Peptidase S1" evidence="5">
    <location>
        <begin position="53"/>
        <end position="301"/>
    </location>
</feature>
<dbReference type="GO" id="GO:0004252">
    <property type="term" value="F:serine-type endopeptidase activity"/>
    <property type="evidence" value="ECO:0007669"/>
    <property type="project" value="InterPro"/>
</dbReference>
<reference evidence="8" key="1">
    <citation type="submission" date="2013-03" db="EMBL/GenBank/DDBJ databases">
        <title>The Genome Sequence of Anopheles epiroticus epiroticus2.</title>
        <authorList>
            <consortium name="The Broad Institute Genomics Platform"/>
            <person name="Neafsey D.E."/>
            <person name="Howell P."/>
            <person name="Walker B."/>
            <person name="Young S.K."/>
            <person name="Zeng Q."/>
            <person name="Gargeya S."/>
            <person name="Fitzgerald M."/>
            <person name="Haas B."/>
            <person name="Abouelleil A."/>
            <person name="Allen A.W."/>
            <person name="Alvarado L."/>
            <person name="Arachchi H.M."/>
            <person name="Berlin A.M."/>
            <person name="Chapman S.B."/>
            <person name="Gainer-Dewar J."/>
            <person name="Goldberg J."/>
            <person name="Griggs A."/>
            <person name="Gujja S."/>
            <person name="Hansen M."/>
            <person name="Howarth C."/>
            <person name="Imamovic A."/>
            <person name="Ireland A."/>
            <person name="Larimer J."/>
            <person name="McCowan C."/>
            <person name="Murphy C."/>
            <person name="Pearson M."/>
            <person name="Poon T.W."/>
            <person name="Priest M."/>
            <person name="Roberts A."/>
            <person name="Saif S."/>
            <person name="Shea T."/>
            <person name="Sisk P."/>
            <person name="Sykes S."/>
            <person name="Wortman J."/>
            <person name="Nusbaum C."/>
            <person name="Birren B."/>
        </authorList>
    </citation>
    <scope>NUCLEOTIDE SEQUENCE [LARGE SCALE GENOMIC DNA]</scope>
    <source>
        <strain evidence="8">Epiroticus2</strain>
    </source>
</reference>